<dbReference type="SMART" id="SM00530">
    <property type="entry name" value="HTH_XRE"/>
    <property type="match status" value="1"/>
</dbReference>
<keyword evidence="3" id="KW-1185">Reference proteome</keyword>
<dbReference type="OrthoDB" id="9814553at2"/>
<dbReference type="PROSITE" id="PS50943">
    <property type="entry name" value="HTH_CROC1"/>
    <property type="match status" value="1"/>
</dbReference>
<dbReference type="CDD" id="cd00093">
    <property type="entry name" value="HTH_XRE"/>
    <property type="match status" value="1"/>
</dbReference>
<proteinExistence type="predicted"/>
<feature type="domain" description="HTH cro/C1-type" evidence="1">
    <location>
        <begin position="24"/>
        <end position="72"/>
    </location>
</feature>
<dbReference type="RefSeq" id="WP_090865662.1">
    <property type="nucleotide sequence ID" value="NZ_FOHE01000001.1"/>
</dbReference>
<name>A0A1H9Y046_9BACI</name>
<dbReference type="SUPFAM" id="SSF47413">
    <property type="entry name" value="lambda repressor-like DNA-binding domains"/>
    <property type="match status" value="1"/>
</dbReference>
<dbReference type="EMBL" id="FOHE01000001">
    <property type="protein sequence ID" value="SES62059.1"/>
    <property type="molecule type" value="Genomic_DNA"/>
</dbReference>
<dbReference type="InterPro" id="IPR010982">
    <property type="entry name" value="Lambda_DNA-bd_dom_sf"/>
</dbReference>
<evidence type="ECO:0000313" key="3">
    <source>
        <dbReference type="Proteomes" id="UP000198618"/>
    </source>
</evidence>
<evidence type="ECO:0000313" key="2">
    <source>
        <dbReference type="EMBL" id="SES62059.1"/>
    </source>
</evidence>
<dbReference type="GO" id="GO:0003677">
    <property type="term" value="F:DNA binding"/>
    <property type="evidence" value="ECO:0007669"/>
    <property type="project" value="InterPro"/>
</dbReference>
<dbReference type="InterPro" id="IPR001387">
    <property type="entry name" value="Cro/C1-type_HTH"/>
</dbReference>
<protein>
    <submittedName>
        <fullName evidence="2">Helix-turn-helix</fullName>
    </submittedName>
</protein>
<accession>A0A1H9Y046</accession>
<dbReference type="Proteomes" id="UP000198618">
    <property type="component" value="Unassembled WGS sequence"/>
</dbReference>
<sequence>MNKEEQKYIAQYVGKQVRLIRTIEKGRSQEKFAEDVDLSMSQIVQMEGAGKVPRMDTLVKLRQHLNVSIDQWIDEILAESDKSQADE</sequence>
<dbReference type="Pfam" id="PF01381">
    <property type="entry name" value="HTH_3"/>
    <property type="match status" value="1"/>
</dbReference>
<evidence type="ECO:0000259" key="1">
    <source>
        <dbReference type="PROSITE" id="PS50943"/>
    </source>
</evidence>
<dbReference type="Gene3D" id="1.10.260.40">
    <property type="entry name" value="lambda repressor-like DNA-binding domains"/>
    <property type="match status" value="1"/>
</dbReference>
<gene>
    <name evidence="2" type="ORF">SAMN05216389_10181</name>
</gene>
<organism evidence="2 3">
    <name type="scientific">Oceanobacillus limi</name>
    <dbReference type="NCBI Taxonomy" id="930131"/>
    <lineage>
        <taxon>Bacteria</taxon>
        <taxon>Bacillati</taxon>
        <taxon>Bacillota</taxon>
        <taxon>Bacilli</taxon>
        <taxon>Bacillales</taxon>
        <taxon>Bacillaceae</taxon>
        <taxon>Oceanobacillus</taxon>
    </lineage>
</organism>
<dbReference type="AlphaFoldDB" id="A0A1H9Y046"/>
<reference evidence="2 3" key="1">
    <citation type="submission" date="2016-10" db="EMBL/GenBank/DDBJ databases">
        <authorList>
            <person name="de Groot N.N."/>
        </authorList>
    </citation>
    <scope>NUCLEOTIDE SEQUENCE [LARGE SCALE GENOMIC DNA]</scope>
    <source>
        <strain evidence="2 3">IBRC-M 10780</strain>
    </source>
</reference>